<feature type="compositionally biased region" description="Polar residues" evidence="1">
    <location>
        <begin position="28"/>
        <end position="42"/>
    </location>
</feature>
<comment type="caution">
    <text evidence="2">The sequence shown here is derived from an EMBL/GenBank/DDBJ whole genome shotgun (WGS) entry which is preliminary data.</text>
</comment>
<protein>
    <submittedName>
        <fullName evidence="2">Uncharacterized protein</fullName>
    </submittedName>
</protein>
<evidence type="ECO:0000256" key="1">
    <source>
        <dbReference type="SAM" id="MobiDB-lite"/>
    </source>
</evidence>
<reference evidence="2 3" key="1">
    <citation type="submission" date="2021-06" db="EMBL/GenBank/DDBJ databases">
        <authorList>
            <person name="Palmer J.M."/>
        </authorList>
    </citation>
    <scope>NUCLEOTIDE SEQUENCE [LARGE SCALE GENOMIC DNA]</scope>
    <source>
        <strain evidence="2 3">XC_2019</strain>
        <tissue evidence="2">Muscle</tissue>
    </source>
</reference>
<evidence type="ECO:0000313" key="2">
    <source>
        <dbReference type="EMBL" id="MEQ2193079.1"/>
    </source>
</evidence>
<organism evidence="2 3">
    <name type="scientific">Xenoophorus captivus</name>
    <dbReference type="NCBI Taxonomy" id="1517983"/>
    <lineage>
        <taxon>Eukaryota</taxon>
        <taxon>Metazoa</taxon>
        <taxon>Chordata</taxon>
        <taxon>Craniata</taxon>
        <taxon>Vertebrata</taxon>
        <taxon>Euteleostomi</taxon>
        <taxon>Actinopterygii</taxon>
        <taxon>Neopterygii</taxon>
        <taxon>Teleostei</taxon>
        <taxon>Neoteleostei</taxon>
        <taxon>Acanthomorphata</taxon>
        <taxon>Ovalentaria</taxon>
        <taxon>Atherinomorphae</taxon>
        <taxon>Cyprinodontiformes</taxon>
        <taxon>Goodeidae</taxon>
        <taxon>Xenoophorus</taxon>
    </lineage>
</organism>
<gene>
    <name evidence="2" type="ORF">XENOCAPTIV_023276</name>
</gene>
<sequence>MVTLASLKMAAAGLELRLDQTRFRASRFTQTEPQEQINQQEDFNGPDPPGLMDFLKRVEDLLIKELVKNSRSHAFDGFQSNWEERSQH</sequence>
<dbReference type="EMBL" id="JAHRIN010005292">
    <property type="protein sequence ID" value="MEQ2193079.1"/>
    <property type="molecule type" value="Genomic_DNA"/>
</dbReference>
<feature type="non-terminal residue" evidence="2">
    <location>
        <position position="88"/>
    </location>
</feature>
<feature type="region of interest" description="Disordered" evidence="1">
    <location>
        <begin position="28"/>
        <end position="48"/>
    </location>
</feature>
<keyword evidence="3" id="KW-1185">Reference proteome</keyword>
<dbReference type="Proteomes" id="UP001434883">
    <property type="component" value="Unassembled WGS sequence"/>
</dbReference>
<proteinExistence type="predicted"/>
<accession>A0ABV0QBA5</accession>
<evidence type="ECO:0000313" key="3">
    <source>
        <dbReference type="Proteomes" id="UP001434883"/>
    </source>
</evidence>
<name>A0ABV0QBA5_9TELE</name>